<protein>
    <submittedName>
        <fullName evidence="2">Uncharacterized protein</fullName>
    </submittedName>
</protein>
<dbReference type="Proteomes" id="UP001620626">
    <property type="component" value="Unassembled WGS sequence"/>
</dbReference>
<evidence type="ECO:0000256" key="1">
    <source>
        <dbReference type="SAM" id="MobiDB-lite"/>
    </source>
</evidence>
<evidence type="ECO:0000313" key="3">
    <source>
        <dbReference type="Proteomes" id="UP001620626"/>
    </source>
</evidence>
<name>A0ABD2JSM8_9BILA</name>
<keyword evidence="3" id="KW-1185">Reference proteome</keyword>
<comment type="caution">
    <text evidence="2">The sequence shown here is derived from an EMBL/GenBank/DDBJ whole genome shotgun (WGS) entry which is preliminary data.</text>
</comment>
<organism evidence="2 3">
    <name type="scientific">Heterodera trifolii</name>
    <dbReference type="NCBI Taxonomy" id="157864"/>
    <lineage>
        <taxon>Eukaryota</taxon>
        <taxon>Metazoa</taxon>
        <taxon>Ecdysozoa</taxon>
        <taxon>Nematoda</taxon>
        <taxon>Chromadorea</taxon>
        <taxon>Rhabditida</taxon>
        <taxon>Tylenchina</taxon>
        <taxon>Tylenchomorpha</taxon>
        <taxon>Tylenchoidea</taxon>
        <taxon>Heteroderidae</taxon>
        <taxon>Heteroderinae</taxon>
        <taxon>Heterodera</taxon>
    </lineage>
</organism>
<accession>A0ABD2JSM8</accession>
<feature type="region of interest" description="Disordered" evidence="1">
    <location>
        <begin position="74"/>
        <end position="102"/>
    </location>
</feature>
<sequence length="114" mass="12114">MSLSPPPPLPSSCRAIVVVVGAADFGIPRGHAANGKFSVIQFNFIRLKDSSRAASPPAGHSSAAAEAANLICRMSVTPQHKEKQQKNGARGGGDSSSCQENFILRRIRGNKFHF</sequence>
<gene>
    <name evidence="2" type="ORF">niasHT_021682</name>
</gene>
<reference evidence="2 3" key="1">
    <citation type="submission" date="2024-10" db="EMBL/GenBank/DDBJ databases">
        <authorList>
            <person name="Kim D."/>
        </authorList>
    </citation>
    <scope>NUCLEOTIDE SEQUENCE [LARGE SCALE GENOMIC DNA]</scope>
    <source>
        <strain evidence="2">BH-2024</strain>
    </source>
</reference>
<dbReference type="EMBL" id="JBICBT010000911">
    <property type="protein sequence ID" value="KAL3093616.1"/>
    <property type="molecule type" value="Genomic_DNA"/>
</dbReference>
<dbReference type="AlphaFoldDB" id="A0ABD2JSM8"/>
<proteinExistence type="predicted"/>
<evidence type="ECO:0000313" key="2">
    <source>
        <dbReference type="EMBL" id="KAL3093616.1"/>
    </source>
</evidence>